<dbReference type="Pfam" id="PF04264">
    <property type="entry name" value="YceI"/>
    <property type="match status" value="1"/>
</dbReference>
<organism evidence="2 3">
    <name type="scientific">Winogradskyella aquimaris</name>
    <dbReference type="NCBI Taxonomy" id="864074"/>
    <lineage>
        <taxon>Bacteria</taxon>
        <taxon>Pseudomonadati</taxon>
        <taxon>Bacteroidota</taxon>
        <taxon>Flavobacteriia</taxon>
        <taxon>Flavobacteriales</taxon>
        <taxon>Flavobacteriaceae</taxon>
        <taxon>Winogradskyella</taxon>
    </lineage>
</organism>
<sequence length="195" mass="21714">MQLFKHLPKKSLLCTIVFVISAVVYSQDYKLDNTTSFMKIEGTSSLHDWHIDVEKQAGSLVLEQSETINVKAISLTVESESLKSGKSRMDKNTYKALETDDYKKITFKLIKTTEIKKLSDGIYEFNGVGELTIVGNTKEIAMSLKLEIKDGMVLISGKNEIKMTDFGVEPPTALLGTIKTGDAITISYKSTFKTK</sequence>
<keyword evidence="3" id="KW-1185">Reference proteome</keyword>
<dbReference type="Gene3D" id="2.40.128.110">
    <property type="entry name" value="Lipid/polyisoprenoid-binding, YceI-like"/>
    <property type="match status" value="1"/>
</dbReference>
<feature type="domain" description="Lipid/polyisoprenoid-binding YceI-like" evidence="1">
    <location>
        <begin position="29"/>
        <end position="190"/>
    </location>
</feature>
<reference evidence="2 3" key="1">
    <citation type="submission" date="2023-11" db="EMBL/GenBank/DDBJ databases">
        <title>Winogradskyella pelagius sp. nov., isolated from coastal sediment.</title>
        <authorList>
            <person name="Li F."/>
        </authorList>
    </citation>
    <scope>NUCLEOTIDE SEQUENCE [LARGE SCALE GENOMIC DNA]</scope>
    <source>
        <strain evidence="2 3">KCTC 23502</strain>
    </source>
</reference>
<name>A0ABU5ENX8_9FLAO</name>
<comment type="caution">
    <text evidence="2">The sequence shown here is derived from an EMBL/GenBank/DDBJ whole genome shotgun (WGS) entry which is preliminary data.</text>
</comment>
<dbReference type="SUPFAM" id="SSF101874">
    <property type="entry name" value="YceI-like"/>
    <property type="match status" value="1"/>
</dbReference>
<dbReference type="RefSeq" id="WP_320556507.1">
    <property type="nucleotide sequence ID" value="NZ_JAXDAE010000013.1"/>
</dbReference>
<dbReference type="Proteomes" id="UP001285855">
    <property type="component" value="Unassembled WGS sequence"/>
</dbReference>
<evidence type="ECO:0000313" key="3">
    <source>
        <dbReference type="Proteomes" id="UP001285855"/>
    </source>
</evidence>
<dbReference type="PANTHER" id="PTHR34406:SF1">
    <property type="entry name" value="PROTEIN YCEI"/>
    <property type="match status" value="1"/>
</dbReference>
<accession>A0ABU5ENX8</accession>
<evidence type="ECO:0000259" key="1">
    <source>
        <dbReference type="Pfam" id="PF04264"/>
    </source>
</evidence>
<evidence type="ECO:0000313" key="2">
    <source>
        <dbReference type="EMBL" id="MDY2588159.1"/>
    </source>
</evidence>
<proteinExistence type="predicted"/>
<dbReference type="PANTHER" id="PTHR34406">
    <property type="entry name" value="PROTEIN YCEI"/>
    <property type="match status" value="1"/>
</dbReference>
<protein>
    <submittedName>
        <fullName evidence="2">YceI family protein</fullName>
    </submittedName>
</protein>
<dbReference type="InterPro" id="IPR007372">
    <property type="entry name" value="Lipid/polyisoprenoid-bd_YceI"/>
</dbReference>
<gene>
    <name evidence="2" type="ORF">SNF14_12485</name>
</gene>
<dbReference type="EMBL" id="JAXDAE010000013">
    <property type="protein sequence ID" value="MDY2588159.1"/>
    <property type="molecule type" value="Genomic_DNA"/>
</dbReference>
<dbReference type="InterPro" id="IPR036761">
    <property type="entry name" value="TTHA0802/YceI-like_sf"/>
</dbReference>